<name>A0A3L6DR06_MAIZE</name>
<evidence type="ECO:0000259" key="5">
    <source>
        <dbReference type="Pfam" id="PF01747"/>
    </source>
</evidence>
<dbReference type="EMBL" id="NCVQ01000009">
    <property type="protein sequence ID" value="PWZ11152.1"/>
    <property type="molecule type" value="Genomic_DNA"/>
</dbReference>
<accession>A0A3L6DR06</accession>
<dbReference type="Proteomes" id="UP000251960">
    <property type="component" value="Chromosome 8"/>
</dbReference>
<evidence type="ECO:0000256" key="1">
    <source>
        <dbReference type="ARBA" id="ARBA00004678"/>
    </source>
</evidence>
<dbReference type="AlphaFoldDB" id="A0A3L6DR06"/>
<evidence type="ECO:0000256" key="3">
    <source>
        <dbReference type="ARBA" id="ARBA00022741"/>
    </source>
</evidence>
<organism evidence="6 7">
    <name type="scientific">Zea mays</name>
    <name type="common">Maize</name>
    <dbReference type="NCBI Taxonomy" id="4577"/>
    <lineage>
        <taxon>Eukaryota</taxon>
        <taxon>Viridiplantae</taxon>
        <taxon>Streptophyta</taxon>
        <taxon>Embryophyta</taxon>
        <taxon>Tracheophyta</taxon>
        <taxon>Spermatophyta</taxon>
        <taxon>Magnoliopsida</taxon>
        <taxon>Liliopsida</taxon>
        <taxon>Poales</taxon>
        <taxon>Poaceae</taxon>
        <taxon>PACMAD clade</taxon>
        <taxon>Panicoideae</taxon>
        <taxon>Andropogonodae</taxon>
        <taxon>Andropogoneae</taxon>
        <taxon>Tripsacinae</taxon>
        <taxon>Zea</taxon>
    </lineage>
</organism>
<comment type="caution">
    <text evidence="6">The sequence shown here is derived from an EMBL/GenBank/DDBJ whole genome shotgun (WGS) entry which is preliminary data.</text>
</comment>
<keyword evidence="4" id="KW-0067">ATP-binding</keyword>
<protein>
    <submittedName>
        <fullName evidence="6">ATP sulfurylase 4, chloroplastic</fullName>
    </submittedName>
</protein>
<evidence type="ECO:0000256" key="2">
    <source>
        <dbReference type="ARBA" id="ARBA00022679"/>
    </source>
</evidence>
<dbReference type="Pfam" id="PF01747">
    <property type="entry name" value="ATP-sulfurylase"/>
    <property type="match status" value="1"/>
</dbReference>
<comment type="pathway">
    <text evidence="1">Sulfur metabolism.</text>
</comment>
<evidence type="ECO:0000313" key="7">
    <source>
        <dbReference type="Proteomes" id="UP000251960"/>
    </source>
</evidence>
<keyword evidence="3" id="KW-0547">Nucleotide-binding</keyword>
<keyword evidence="2" id="KW-0808">Transferase</keyword>
<dbReference type="Gene3D" id="3.40.50.620">
    <property type="entry name" value="HUPs"/>
    <property type="match status" value="1"/>
</dbReference>
<dbReference type="GO" id="GO:0005524">
    <property type="term" value="F:ATP binding"/>
    <property type="evidence" value="ECO:0007669"/>
    <property type="project" value="UniProtKB-KW"/>
</dbReference>
<gene>
    <name evidence="6" type="primary">APS4</name>
    <name evidence="6" type="ORF">Zm00014a_022999</name>
</gene>
<dbReference type="PANTHER" id="PTHR11055:SF65">
    <property type="entry name" value="SULFATE ADENYLYLTRANSFERASE"/>
    <property type="match status" value="1"/>
</dbReference>
<sequence>MEDVMLGAAPLPVLDMTKKCSRSSAIRIIKRVSRSVKLRLGTGGTTERIISALHTVLSEQGDEDDDLKKCKTSMCHVGKMQKDVDSACSKESDSVRNPAFLDWVVKEQVRNLLEHTVGSLDPSLTVLTFWLNTTTRLGVGVYMASMDEETICKNQVEQSLLITSFGYEHDDAWMTNINLFKEFTVLSRELCFILLFVLFYDQSHYAGSSQCFQAALRFGSGEKLKADSEEATKKFEHIVRLMNEELAHFQEQKTADIGLAFHEFAKGQAKLAKDIADAWRNEGVLNPESTVVAIFPSPMHYAGPTEVQWHAKARINVGANFYIVGRDPAGMSHPTEKMDLYDADHGKKVLSMAPGLERLNILPFKVAAYDTKQKKMDFFDPSRKDDFLFISGTKHQSFVVTRQILTNHALFKCALLPRTARVPRMVLCARVAGKCSLNTMTAWCHPRAAARCASQLQPEIWEAQAVLCDIEPYYISTSGSLRHRTVVV</sequence>
<dbReference type="SUPFAM" id="SSF52374">
    <property type="entry name" value="Nucleotidylyl transferase"/>
    <property type="match status" value="1"/>
</dbReference>
<dbReference type="InterPro" id="IPR024951">
    <property type="entry name" value="Sulfurylase_cat_dom"/>
</dbReference>
<feature type="domain" description="Sulphate adenylyltransferase catalytic" evidence="5">
    <location>
        <begin position="281"/>
        <end position="399"/>
    </location>
</feature>
<dbReference type="PANTHER" id="PTHR11055">
    <property type="entry name" value="BIFUNCTIONAL 3'-PHOSPHOADENOSINE 5'-PHOSPHOSULFATE SYNTHASE"/>
    <property type="match status" value="1"/>
</dbReference>
<evidence type="ECO:0000313" key="6">
    <source>
        <dbReference type="EMBL" id="PWZ11152.1"/>
    </source>
</evidence>
<dbReference type="InterPro" id="IPR014729">
    <property type="entry name" value="Rossmann-like_a/b/a_fold"/>
</dbReference>
<dbReference type="ExpressionAtlas" id="A0A3L6DR06">
    <property type="expression patterns" value="baseline and differential"/>
</dbReference>
<reference evidence="6 7" key="1">
    <citation type="journal article" date="2018" name="Nat. Genet.">
        <title>Extensive intraspecific gene order and gene structural variations between Mo17 and other maize genomes.</title>
        <authorList>
            <person name="Sun S."/>
            <person name="Zhou Y."/>
            <person name="Chen J."/>
            <person name="Shi J."/>
            <person name="Zhao H."/>
            <person name="Zhao H."/>
            <person name="Song W."/>
            <person name="Zhang M."/>
            <person name="Cui Y."/>
            <person name="Dong X."/>
            <person name="Liu H."/>
            <person name="Ma X."/>
            <person name="Jiao Y."/>
            <person name="Wang B."/>
            <person name="Wei X."/>
            <person name="Stein J.C."/>
            <person name="Glaubitz J.C."/>
            <person name="Lu F."/>
            <person name="Yu G."/>
            <person name="Liang C."/>
            <person name="Fengler K."/>
            <person name="Li B."/>
            <person name="Rafalski A."/>
            <person name="Schnable P.S."/>
            <person name="Ware D.H."/>
            <person name="Buckler E.S."/>
            <person name="Lai J."/>
        </authorList>
    </citation>
    <scope>NUCLEOTIDE SEQUENCE [LARGE SCALE GENOMIC DNA]</scope>
    <source>
        <strain evidence="7">cv. Missouri 17</strain>
        <tissue evidence="6">Seedling</tissue>
    </source>
</reference>
<evidence type="ECO:0000256" key="4">
    <source>
        <dbReference type="ARBA" id="ARBA00022840"/>
    </source>
</evidence>
<proteinExistence type="predicted"/>
<dbReference type="GO" id="GO:0004781">
    <property type="term" value="F:sulfate adenylyltransferase (ATP) activity"/>
    <property type="evidence" value="ECO:0007669"/>
    <property type="project" value="InterPro"/>
</dbReference>